<accession>A0A6B3SI90</accession>
<gene>
    <name evidence="3" type="ORF">G3574_05530</name>
</gene>
<evidence type="ECO:0000313" key="4">
    <source>
        <dbReference type="Proteomes" id="UP000482155"/>
    </source>
</evidence>
<sequence>MTDEQQRAAMTLEGMVALVEQAARTIERLQTENTALKARLAEIENAAAAAAAIAPAVASEAPVPAPAAAPVPAPAEDEALQARQAEQAQRLQEAEQHIQELRRDAEWFRWFHRKYSDSTFYHHIERIFAAEHGMPVPEESSGTMIS</sequence>
<dbReference type="AlphaFoldDB" id="A0A6B3SI90"/>
<dbReference type="Proteomes" id="UP000482155">
    <property type="component" value="Unassembled WGS sequence"/>
</dbReference>
<protein>
    <submittedName>
        <fullName evidence="3">Uncharacterized protein</fullName>
    </submittedName>
</protein>
<evidence type="ECO:0000256" key="1">
    <source>
        <dbReference type="SAM" id="Coils"/>
    </source>
</evidence>
<dbReference type="EMBL" id="JAAIVB010000012">
    <property type="protein sequence ID" value="NEX60531.1"/>
    <property type="molecule type" value="Genomic_DNA"/>
</dbReference>
<reference evidence="3 4" key="1">
    <citation type="submission" date="2020-02" db="EMBL/GenBank/DDBJ databases">
        <authorList>
            <person name="Kim M.K."/>
        </authorList>
    </citation>
    <scope>NUCLEOTIDE SEQUENCE [LARGE SCALE GENOMIC DNA]</scope>
    <source>
        <strain evidence="3 4">17J57-3</strain>
    </source>
</reference>
<evidence type="ECO:0000313" key="3">
    <source>
        <dbReference type="EMBL" id="NEX60531.1"/>
    </source>
</evidence>
<comment type="caution">
    <text evidence="3">The sequence shown here is derived from an EMBL/GenBank/DDBJ whole genome shotgun (WGS) entry which is preliminary data.</text>
</comment>
<feature type="compositionally biased region" description="Pro residues" evidence="2">
    <location>
        <begin position="63"/>
        <end position="73"/>
    </location>
</feature>
<feature type="region of interest" description="Disordered" evidence="2">
    <location>
        <begin position="59"/>
        <end position="94"/>
    </location>
</feature>
<dbReference type="RefSeq" id="WP_163960999.1">
    <property type="nucleotide sequence ID" value="NZ_JAAIVB010000012.1"/>
</dbReference>
<proteinExistence type="predicted"/>
<evidence type="ECO:0000256" key="2">
    <source>
        <dbReference type="SAM" id="MobiDB-lite"/>
    </source>
</evidence>
<name>A0A6B3SI90_9BURK</name>
<feature type="compositionally biased region" description="Low complexity" evidence="2">
    <location>
        <begin position="81"/>
        <end position="91"/>
    </location>
</feature>
<keyword evidence="1" id="KW-0175">Coiled coil</keyword>
<feature type="coiled-coil region" evidence="1">
    <location>
        <begin position="12"/>
        <end position="46"/>
    </location>
</feature>
<organism evidence="3 4">
    <name type="scientific">Noviherbaspirillum galbum</name>
    <dbReference type="NCBI Taxonomy" id="2709383"/>
    <lineage>
        <taxon>Bacteria</taxon>
        <taxon>Pseudomonadati</taxon>
        <taxon>Pseudomonadota</taxon>
        <taxon>Betaproteobacteria</taxon>
        <taxon>Burkholderiales</taxon>
        <taxon>Oxalobacteraceae</taxon>
        <taxon>Noviherbaspirillum</taxon>
    </lineage>
</organism>
<keyword evidence="4" id="KW-1185">Reference proteome</keyword>